<dbReference type="GO" id="GO:0006400">
    <property type="term" value="P:tRNA modification"/>
    <property type="evidence" value="ECO:0007669"/>
    <property type="project" value="TreeGrafter"/>
</dbReference>
<feature type="non-terminal residue" evidence="2">
    <location>
        <position position="85"/>
    </location>
</feature>
<dbReference type="Gene3D" id="3.30.2350.10">
    <property type="entry name" value="Pseudouridine synthase"/>
    <property type="match status" value="1"/>
</dbReference>
<dbReference type="Pfam" id="PF16198">
    <property type="entry name" value="TruB_C_2"/>
    <property type="match status" value="1"/>
</dbReference>
<name>A0AAW9EG14_KLEAE</name>
<dbReference type="SUPFAM" id="SSF55120">
    <property type="entry name" value="Pseudouridine synthase"/>
    <property type="match status" value="1"/>
</dbReference>
<dbReference type="GO" id="GO:0140098">
    <property type="term" value="F:catalytic activity, acting on RNA"/>
    <property type="evidence" value="ECO:0007669"/>
    <property type="project" value="UniProtKB-ARBA"/>
</dbReference>
<dbReference type="AlphaFoldDB" id="A0AAW9EG14"/>
<feature type="non-terminal residue" evidence="2">
    <location>
        <position position="1"/>
    </location>
</feature>
<evidence type="ECO:0000313" key="3">
    <source>
        <dbReference type="Proteomes" id="UP001279012"/>
    </source>
</evidence>
<dbReference type="Proteomes" id="UP001279012">
    <property type="component" value="Unassembled WGS sequence"/>
</dbReference>
<dbReference type="InterPro" id="IPR014780">
    <property type="entry name" value="tRNA_psdUridine_synth_TruB"/>
</dbReference>
<comment type="caution">
    <text evidence="2">The sequence shown here is derived from an EMBL/GenBank/DDBJ whole genome shotgun (WGS) entry which is preliminary data.</text>
</comment>
<gene>
    <name evidence="2" type="primary">truB</name>
    <name evidence="2" type="ORF">SJ059_30855</name>
</gene>
<dbReference type="GO" id="GO:0009982">
    <property type="term" value="F:pseudouridine synthase activity"/>
    <property type="evidence" value="ECO:0007669"/>
    <property type="project" value="InterPro"/>
</dbReference>
<sequence>IRHEGDELELEVHCSKGTYIRTIIDDLGEKLGCGAHVIYLRRLAVSKYPVERMVTLEHLHALIEQAQAQGVAPADLLDPLLMPMD</sequence>
<organism evidence="2 3">
    <name type="scientific">Klebsiella aerogenes</name>
    <name type="common">Enterobacter aerogenes</name>
    <dbReference type="NCBI Taxonomy" id="548"/>
    <lineage>
        <taxon>Bacteria</taxon>
        <taxon>Pseudomonadati</taxon>
        <taxon>Pseudomonadota</taxon>
        <taxon>Gammaproteobacteria</taxon>
        <taxon>Enterobacterales</taxon>
        <taxon>Enterobacteriaceae</taxon>
        <taxon>Klebsiella/Raoultella group</taxon>
        <taxon>Klebsiella</taxon>
    </lineage>
</organism>
<dbReference type="PANTHER" id="PTHR13767">
    <property type="entry name" value="TRNA-PSEUDOURIDINE SYNTHASE"/>
    <property type="match status" value="1"/>
</dbReference>
<dbReference type="PANTHER" id="PTHR13767:SF2">
    <property type="entry name" value="PSEUDOURIDYLATE SYNTHASE TRUB1"/>
    <property type="match status" value="1"/>
</dbReference>
<feature type="domain" description="tRNA pseudouridylate synthase B C-terminal" evidence="1">
    <location>
        <begin position="21"/>
        <end position="85"/>
    </location>
</feature>
<dbReference type="GO" id="GO:0003723">
    <property type="term" value="F:RNA binding"/>
    <property type="evidence" value="ECO:0007669"/>
    <property type="project" value="InterPro"/>
</dbReference>
<evidence type="ECO:0000313" key="2">
    <source>
        <dbReference type="EMBL" id="MDX7018829.1"/>
    </source>
</evidence>
<proteinExistence type="predicted"/>
<evidence type="ECO:0000259" key="1">
    <source>
        <dbReference type="Pfam" id="PF16198"/>
    </source>
</evidence>
<protein>
    <submittedName>
        <fullName evidence="2">tRNA pseudouridine(55) synthase TruB</fullName>
    </submittedName>
</protein>
<dbReference type="GO" id="GO:1990481">
    <property type="term" value="P:mRNA pseudouridine synthesis"/>
    <property type="evidence" value="ECO:0007669"/>
    <property type="project" value="TreeGrafter"/>
</dbReference>
<dbReference type="EMBL" id="JAWZZT010001364">
    <property type="protein sequence ID" value="MDX7018829.1"/>
    <property type="molecule type" value="Genomic_DNA"/>
</dbReference>
<dbReference type="InterPro" id="IPR020103">
    <property type="entry name" value="PsdUridine_synth_cat_dom_sf"/>
</dbReference>
<accession>A0AAW9EG14</accession>
<reference evidence="2" key="1">
    <citation type="submission" date="2023-11" db="EMBL/GenBank/DDBJ databases">
        <title>Detection of rare carbapenemases in Enterobacterales - comparison of two colorimetric and two CIM-based carbapenemase assays.</title>
        <authorList>
            <person name="Schaffarczyk L."/>
            <person name="Noster J."/>
            <person name="Stelzer Y."/>
            <person name="Sattler J."/>
            <person name="Gatermann S."/>
            <person name="Hamprecht A."/>
        </authorList>
    </citation>
    <scope>NUCLEOTIDE SEQUENCE</scope>
    <source>
        <strain evidence="2">CIM-Cont-037</strain>
    </source>
</reference>
<dbReference type="InterPro" id="IPR032819">
    <property type="entry name" value="TruB_C"/>
</dbReference>